<keyword evidence="3" id="KW-0964">Secreted</keyword>
<dbReference type="SUPFAM" id="SSF101898">
    <property type="entry name" value="NHL repeat"/>
    <property type="match status" value="1"/>
</dbReference>
<gene>
    <name evidence="5" type="ORF">WN51_07803</name>
</gene>
<evidence type="ECO:0000256" key="1">
    <source>
        <dbReference type="ARBA" id="ARBA00004613"/>
    </source>
</evidence>
<sequence length="467" mass="52938">MQGKLDQLVFRQRDLVHACQTGLQLVRTGCTTSLDETGVSVFLDSLSLSSRIHTSRMQLIILLVDLLCASATAEILETIAQWPLLDFALPYEREFLNQYRPENVVPTGIEVGWDRIFISVPRLRAGIPATLNYIPRNLPLESSPQLQAYPSWDWHAAGRGDLNCSMLISVYRTKLDKCDRLWVVDSGVMTSIDDFRPVCPPKIMVFELKTNQLVRQFTFPREVLRPNTLLTNVIIDDTAATTCDDVFLYISDTTGPGILVFDGATERSWRVVHATMYPHPDFSTYRIGSDMFELLDGVVGLAFSARLATVYYQPLATDRLFSVPTTALQAGPPPFGEQLPVTLVGKKSSQGLALAVDPRDDTILFSPFTETAIAAWQPQTNQQRILAYSPEKLQFVAEIRWTEHDNGNYWLLSTRFQKFFKQEVNARDINIRIMKLVPMQYPLKHPILNSFSQPYFPPQFYNNTIGF</sequence>
<dbReference type="Proteomes" id="UP000053105">
    <property type="component" value="Unassembled WGS sequence"/>
</dbReference>
<dbReference type="OrthoDB" id="7776143at2759"/>
<dbReference type="PANTHER" id="PTHR10009">
    <property type="entry name" value="PROTEIN YELLOW-RELATED"/>
    <property type="match status" value="1"/>
</dbReference>
<comment type="subcellular location">
    <subcellularLocation>
        <location evidence="1">Secreted</location>
    </subcellularLocation>
</comment>
<comment type="similarity">
    <text evidence="2">Belongs to the major royal jelly protein family.</text>
</comment>
<evidence type="ECO:0000313" key="5">
    <source>
        <dbReference type="EMBL" id="KOX78396.1"/>
    </source>
</evidence>
<dbReference type="FunFam" id="2.120.10.30:FF:000045">
    <property type="entry name" value="Blast:Protein yellow"/>
    <property type="match status" value="1"/>
</dbReference>
<dbReference type="GO" id="GO:0005576">
    <property type="term" value="C:extracellular region"/>
    <property type="evidence" value="ECO:0007669"/>
    <property type="project" value="UniProtKB-SubCell"/>
</dbReference>
<dbReference type="PANTHER" id="PTHR10009:SF19">
    <property type="entry name" value="RE55542P"/>
    <property type="match status" value="1"/>
</dbReference>
<evidence type="ECO:0000256" key="2">
    <source>
        <dbReference type="ARBA" id="ARBA00009127"/>
    </source>
</evidence>
<dbReference type="EMBL" id="KQ435724">
    <property type="protein sequence ID" value="KOX78396.1"/>
    <property type="molecule type" value="Genomic_DNA"/>
</dbReference>
<dbReference type="STRING" id="166423.A0A0M9A835"/>
<evidence type="ECO:0000313" key="6">
    <source>
        <dbReference type="Proteomes" id="UP000053105"/>
    </source>
</evidence>
<accession>A0A0M9A835</accession>
<protein>
    <submittedName>
        <fullName evidence="5">Protein yellow</fullName>
    </submittedName>
</protein>
<dbReference type="InterPro" id="IPR017996">
    <property type="entry name" value="MRJP/yellow-related"/>
</dbReference>
<dbReference type="Pfam" id="PF03022">
    <property type="entry name" value="MRJP"/>
    <property type="match status" value="1"/>
</dbReference>
<reference evidence="5 6" key="1">
    <citation type="submission" date="2015-07" db="EMBL/GenBank/DDBJ databases">
        <title>The genome of Melipona quadrifasciata.</title>
        <authorList>
            <person name="Pan H."/>
            <person name="Kapheim K."/>
        </authorList>
    </citation>
    <scope>NUCLEOTIDE SEQUENCE [LARGE SCALE GENOMIC DNA]</scope>
    <source>
        <strain evidence="5">0111107301</strain>
        <tissue evidence="5">Whole body</tissue>
    </source>
</reference>
<keyword evidence="6" id="KW-1185">Reference proteome</keyword>
<dbReference type="AlphaFoldDB" id="A0A0M9A835"/>
<evidence type="ECO:0000256" key="3">
    <source>
        <dbReference type="ARBA" id="ARBA00022525"/>
    </source>
</evidence>
<proteinExistence type="inferred from homology"/>
<name>A0A0M9A835_9HYME</name>
<organism evidence="5 6">
    <name type="scientific">Melipona quadrifasciata</name>
    <dbReference type="NCBI Taxonomy" id="166423"/>
    <lineage>
        <taxon>Eukaryota</taxon>
        <taxon>Metazoa</taxon>
        <taxon>Ecdysozoa</taxon>
        <taxon>Arthropoda</taxon>
        <taxon>Hexapoda</taxon>
        <taxon>Insecta</taxon>
        <taxon>Pterygota</taxon>
        <taxon>Neoptera</taxon>
        <taxon>Endopterygota</taxon>
        <taxon>Hymenoptera</taxon>
        <taxon>Apocrita</taxon>
        <taxon>Aculeata</taxon>
        <taxon>Apoidea</taxon>
        <taxon>Anthophila</taxon>
        <taxon>Apidae</taxon>
        <taxon>Melipona</taxon>
    </lineage>
</organism>
<dbReference type="InterPro" id="IPR011042">
    <property type="entry name" value="6-blade_b-propeller_TolB-like"/>
</dbReference>
<dbReference type="Gene3D" id="2.120.10.30">
    <property type="entry name" value="TolB, C-terminal domain"/>
    <property type="match status" value="1"/>
</dbReference>
<keyword evidence="4" id="KW-0732">Signal</keyword>
<evidence type="ECO:0000256" key="4">
    <source>
        <dbReference type="ARBA" id="ARBA00022729"/>
    </source>
</evidence>